<dbReference type="AlphaFoldDB" id="A0A7S7SPV5"/>
<dbReference type="RefSeq" id="WP_194453209.1">
    <property type="nucleotide sequence ID" value="NZ_CP063849.1"/>
</dbReference>
<evidence type="ECO:0000256" key="1">
    <source>
        <dbReference type="ARBA" id="ARBA00010169"/>
    </source>
</evidence>
<keyword evidence="3" id="KW-1185">Reference proteome</keyword>
<reference evidence="2 3" key="1">
    <citation type="submission" date="2020-10" db="EMBL/GenBank/DDBJ databases">
        <title>Complete genome sequence of Paludibaculum fermentans P105T, a facultatively anaerobic acidobacterium capable of dissimilatory Fe(III) reduction.</title>
        <authorList>
            <person name="Dedysh S.N."/>
            <person name="Beletsky A.V."/>
            <person name="Kulichevskaya I.S."/>
            <person name="Mardanov A.V."/>
            <person name="Ravin N.V."/>
        </authorList>
    </citation>
    <scope>NUCLEOTIDE SEQUENCE [LARGE SCALE GENOMIC DNA]</scope>
    <source>
        <strain evidence="2 3">P105</strain>
    </source>
</reference>
<dbReference type="InterPro" id="IPR004323">
    <property type="entry name" value="Ion_tolerance_CutA"/>
</dbReference>
<dbReference type="InterPro" id="IPR011322">
    <property type="entry name" value="N-reg_PII-like_a/b"/>
</dbReference>
<evidence type="ECO:0000313" key="2">
    <source>
        <dbReference type="EMBL" id="QOY91555.1"/>
    </source>
</evidence>
<dbReference type="Gene3D" id="3.30.70.120">
    <property type="match status" value="1"/>
</dbReference>
<accession>A0A7S7SPV5</accession>
<dbReference type="GO" id="GO:0010038">
    <property type="term" value="P:response to metal ion"/>
    <property type="evidence" value="ECO:0007669"/>
    <property type="project" value="InterPro"/>
</dbReference>
<gene>
    <name evidence="2" type="ORF">IRI77_16890</name>
</gene>
<dbReference type="PANTHER" id="PTHR23419">
    <property type="entry name" value="DIVALENT CATION TOLERANCE CUTA-RELATED"/>
    <property type="match status" value="1"/>
</dbReference>
<dbReference type="InterPro" id="IPR015867">
    <property type="entry name" value="N-reg_PII/ATP_PRibTrfase_C"/>
</dbReference>
<dbReference type="Proteomes" id="UP000593892">
    <property type="component" value="Chromosome"/>
</dbReference>
<proteinExistence type="inferred from homology"/>
<evidence type="ECO:0000313" key="3">
    <source>
        <dbReference type="Proteomes" id="UP000593892"/>
    </source>
</evidence>
<protein>
    <submittedName>
        <fullName evidence="2">Divalent-cation tolerance protein CutA</fullName>
    </submittedName>
</protein>
<dbReference type="GO" id="GO:0005507">
    <property type="term" value="F:copper ion binding"/>
    <property type="evidence" value="ECO:0007669"/>
    <property type="project" value="TreeGrafter"/>
</dbReference>
<sequence>MTNKIVVQTTCGSEADARRIARHLVELRLAACVAITPGLISTYHWKGAIEEDQECGLVIKTRRDLFASLATELRKVHPYEVPELIATPIVDGFAAYLEWMDSELQPPIELP</sequence>
<dbReference type="KEGG" id="pfer:IRI77_16890"/>
<name>A0A7S7SPV5_PALFE</name>
<dbReference type="PANTHER" id="PTHR23419:SF8">
    <property type="entry name" value="FI09726P"/>
    <property type="match status" value="1"/>
</dbReference>
<dbReference type="SUPFAM" id="SSF54913">
    <property type="entry name" value="GlnB-like"/>
    <property type="match status" value="1"/>
</dbReference>
<organism evidence="2 3">
    <name type="scientific">Paludibaculum fermentans</name>
    <dbReference type="NCBI Taxonomy" id="1473598"/>
    <lineage>
        <taxon>Bacteria</taxon>
        <taxon>Pseudomonadati</taxon>
        <taxon>Acidobacteriota</taxon>
        <taxon>Terriglobia</taxon>
        <taxon>Bryobacterales</taxon>
        <taxon>Bryobacteraceae</taxon>
        <taxon>Paludibaculum</taxon>
    </lineage>
</organism>
<dbReference type="Pfam" id="PF03091">
    <property type="entry name" value="CutA1"/>
    <property type="match status" value="1"/>
</dbReference>
<comment type="similarity">
    <text evidence="1">Belongs to the CutA family.</text>
</comment>
<dbReference type="EMBL" id="CP063849">
    <property type="protein sequence ID" value="QOY91555.1"/>
    <property type="molecule type" value="Genomic_DNA"/>
</dbReference>